<feature type="signal peptide" evidence="2">
    <location>
        <begin position="1"/>
        <end position="20"/>
    </location>
</feature>
<feature type="compositionally biased region" description="Polar residues" evidence="1">
    <location>
        <begin position="407"/>
        <end position="424"/>
    </location>
</feature>
<dbReference type="InterPro" id="IPR031770">
    <property type="entry name" value="Abf-1/2"/>
</dbReference>
<dbReference type="Gene3D" id="3.30.30.110">
    <property type="entry name" value="Antibacterial factor-related peptide"/>
    <property type="match status" value="1"/>
</dbReference>
<dbReference type="WBParaSite" id="ACRNAN_scaffold5273.g25137.t1">
    <property type="protein sequence ID" value="ACRNAN_scaffold5273.g25137.t1"/>
    <property type="gene ID" value="ACRNAN_scaffold5273.g25137"/>
</dbReference>
<proteinExistence type="predicted"/>
<keyword evidence="2" id="KW-0732">Signal</keyword>
<feature type="region of interest" description="Disordered" evidence="1">
    <location>
        <begin position="376"/>
        <end position="446"/>
    </location>
</feature>
<dbReference type="GO" id="GO:0098542">
    <property type="term" value="P:defense response to other organism"/>
    <property type="evidence" value="ECO:0007669"/>
    <property type="project" value="InterPro"/>
</dbReference>
<feature type="chain" id="PRO_5037892515" evidence="2">
    <location>
        <begin position="21"/>
        <end position="446"/>
    </location>
</feature>
<dbReference type="Pfam" id="PF16839">
    <property type="entry name" value="Antimicrobial25"/>
    <property type="match status" value="1"/>
</dbReference>
<evidence type="ECO:0000313" key="3">
    <source>
        <dbReference type="Proteomes" id="UP000887540"/>
    </source>
</evidence>
<dbReference type="AlphaFoldDB" id="A0A914E2R1"/>
<sequence>MLIIRRILFIRIVSIVSIEARFGAYTGGYGGSYSNNAGPTNDVDKYWGTINNGGSFDEFSNINAQNGYSAYGKYTGNYMEPSNSYSQQMTNCGPNGCYYDAFSNGPNNQNKWINGNQRFSSHGGYNKNSYNTYNQANPSNYYQNDQNNYDYYDGCEDPNGCYNYASPEDFYPQRNFGSNNYAYGNRPLVVDGGYNSGGRNFRSWKPMAYGYGSLPRTIKKAPVATKKVNTNPCITTDAMFSPYIARASCAATCKTKNCVNGYCKNMNEDSIPTCICSQCGQKSKLKNIFGSSDVWGSSKGIQAHPSDINPNPQFGYWKQKYHSRLSLDKAFGVATTALSSIDFEDKHIKDEDSSYVDTEGTFEFPFYEEEATPALVENEEEVENQTVIDEEKEESQESRESTESLSNINKLTNSYETEETNQLNPEDEENEHEQSNLSEAEIDEEE</sequence>
<feature type="compositionally biased region" description="Acidic residues" evidence="1">
    <location>
        <begin position="376"/>
        <end position="394"/>
    </location>
</feature>
<reference evidence="4" key="1">
    <citation type="submission" date="2022-11" db="UniProtKB">
        <authorList>
            <consortium name="WormBaseParasite"/>
        </authorList>
    </citation>
    <scope>IDENTIFICATION</scope>
</reference>
<organism evidence="3 4">
    <name type="scientific">Acrobeloides nanus</name>
    <dbReference type="NCBI Taxonomy" id="290746"/>
    <lineage>
        <taxon>Eukaryota</taxon>
        <taxon>Metazoa</taxon>
        <taxon>Ecdysozoa</taxon>
        <taxon>Nematoda</taxon>
        <taxon>Chromadorea</taxon>
        <taxon>Rhabditida</taxon>
        <taxon>Tylenchina</taxon>
        <taxon>Cephalobomorpha</taxon>
        <taxon>Cephaloboidea</taxon>
        <taxon>Cephalobidae</taxon>
        <taxon>Acrobeloides</taxon>
    </lineage>
</organism>
<accession>A0A914E2R1</accession>
<name>A0A914E2R1_9BILA</name>
<evidence type="ECO:0000313" key="4">
    <source>
        <dbReference type="WBParaSite" id="ACRNAN_scaffold5273.g25137.t1"/>
    </source>
</evidence>
<evidence type="ECO:0000256" key="2">
    <source>
        <dbReference type="SAM" id="SignalP"/>
    </source>
</evidence>
<evidence type="ECO:0000256" key="1">
    <source>
        <dbReference type="SAM" id="MobiDB-lite"/>
    </source>
</evidence>
<dbReference type="InterPro" id="IPR038204">
    <property type="entry name" value="Abf-1/2_sf"/>
</dbReference>
<dbReference type="Proteomes" id="UP000887540">
    <property type="component" value="Unplaced"/>
</dbReference>
<keyword evidence="3" id="KW-1185">Reference proteome</keyword>
<protein>
    <submittedName>
        <fullName evidence="4">Uncharacterized protein</fullName>
    </submittedName>
</protein>